<dbReference type="NCBIfam" id="NF037995">
    <property type="entry name" value="TRAP_S1"/>
    <property type="match status" value="1"/>
</dbReference>
<dbReference type="PIRSF" id="PIRSF006470">
    <property type="entry name" value="DctB"/>
    <property type="match status" value="1"/>
</dbReference>
<dbReference type="PANTHER" id="PTHR33376">
    <property type="match status" value="1"/>
</dbReference>
<gene>
    <name evidence="2" type="ORF">SAMN05192553_101921</name>
</gene>
<accession>A0A1H6UVD0</accession>
<evidence type="ECO:0000313" key="2">
    <source>
        <dbReference type="EMBL" id="SEI93607.1"/>
    </source>
</evidence>
<dbReference type="Gene3D" id="3.40.190.170">
    <property type="entry name" value="Bacterial extracellular solute-binding protein, family 7"/>
    <property type="match status" value="1"/>
</dbReference>
<dbReference type="RefSeq" id="WP_092170305.1">
    <property type="nucleotide sequence ID" value="NZ_FNZH01000001.1"/>
</dbReference>
<name>A0A1H6UVD0_9BACT</name>
<dbReference type="EMBL" id="FNZH01000001">
    <property type="protein sequence ID" value="SEI93607.1"/>
    <property type="molecule type" value="Genomic_DNA"/>
</dbReference>
<dbReference type="PROSITE" id="PS51257">
    <property type="entry name" value="PROKAR_LIPOPROTEIN"/>
    <property type="match status" value="1"/>
</dbReference>
<dbReference type="InterPro" id="IPR018389">
    <property type="entry name" value="DctP_fam"/>
</dbReference>
<keyword evidence="3" id="KW-1185">Reference proteome</keyword>
<dbReference type="AlphaFoldDB" id="A0A1H6UVD0"/>
<dbReference type="GO" id="GO:0030288">
    <property type="term" value="C:outer membrane-bounded periplasmic space"/>
    <property type="evidence" value="ECO:0007669"/>
    <property type="project" value="InterPro"/>
</dbReference>
<dbReference type="CDD" id="cd13671">
    <property type="entry name" value="PBP2_TRAP_SBP_like_3"/>
    <property type="match status" value="1"/>
</dbReference>
<keyword evidence="1" id="KW-0732">Signal</keyword>
<dbReference type="NCBIfam" id="TIGR00787">
    <property type="entry name" value="dctP"/>
    <property type="match status" value="1"/>
</dbReference>
<evidence type="ECO:0000313" key="3">
    <source>
        <dbReference type="Proteomes" id="UP000199403"/>
    </source>
</evidence>
<dbReference type="Pfam" id="PF03480">
    <property type="entry name" value="DctP"/>
    <property type="match status" value="1"/>
</dbReference>
<dbReference type="Proteomes" id="UP000199403">
    <property type="component" value="Unassembled WGS sequence"/>
</dbReference>
<reference evidence="3" key="1">
    <citation type="submission" date="2016-10" db="EMBL/GenBank/DDBJ databases">
        <authorList>
            <person name="Varghese N."/>
            <person name="Submissions S."/>
        </authorList>
    </citation>
    <scope>NUCLEOTIDE SEQUENCE [LARGE SCALE GENOMIC DNA]</scope>
    <source>
        <strain evidence="3">IBRC-M 10761</strain>
    </source>
</reference>
<organism evidence="2 3">
    <name type="scientific">Cyclobacterium xiamenense</name>
    <dbReference type="NCBI Taxonomy" id="1297121"/>
    <lineage>
        <taxon>Bacteria</taxon>
        <taxon>Pseudomonadati</taxon>
        <taxon>Bacteroidota</taxon>
        <taxon>Cytophagia</taxon>
        <taxon>Cytophagales</taxon>
        <taxon>Cyclobacteriaceae</taxon>
        <taxon>Cyclobacterium</taxon>
    </lineage>
</organism>
<dbReference type="PANTHER" id="PTHR33376:SF2">
    <property type="entry name" value="DICARBOXYLATE-BINDING PERIPLASMIC PROTEIN"/>
    <property type="match status" value="1"/>
</dbReference>
<evidence type="ECO:0000256" key="1">
    <source>
        <dbReference type="ARBA" id="ARBA00022729"/>
    </source>
</evidence>
<dbReference type="GO" id="GO:0055085">
    <property type="term" value="P:transmembrane transport"/>
    <property type="evidence" value="ECO:0007669"/>
    <property type="project" value="InterPro"/>
</dbReference>
<dbReference type="InterPro" id="IPR004682">
    <property type="entry name" value="TRAP_DctP"/>
</dbReference>
<dbReference type="OrthoDB" id="9776801at2"/>
<protein>
    <submittedName>
        <fullName evidence="2">Tripartite ATP-independent transporter solute receptor, DctP family</fullName>
    </submittedName>
</protein>
<dbReference type="InterPro" id="IPR038404">
    <property type="entry name" value="TRAP_DctP_sf"/>
</dbReference>
<dbReference type="GO" id="GO:0030246">
    <property type="term" value="F:carbohydrate binding"/>
    <property type="evidence" value="ECO:0007669"/>
    <property type="project" value="TreeGrafter"/>
</dbReference>
<dbReference type="STRING" id="1416801.SAMN05192553_101921"/>
<proteinExistence type="predicted"/>
<sequence length="331" mass="37325">MWKAKWNKPLHYLGLLFVAAFLISCSKPGGVRVLKLGHGLDTSHPVHEAMLYLAEKAKEKSEGKMIVQVYPNQQLGTERELVELLQIGSLSMTKVSTAAMEGFAPEIKILGQPYLFRDDAHQARVLEGPIGEQLLAAGEKYWLKGLCFYDAGKRSFYTKNTPVEKPEDIQGLKIRVMESPTAVNMVQSFGGSPTPVSFGELYTALQQGIVDGAENNPPSLVTSRHYEVCKYYSLNEHTAIPDMMIVSTKVWDILSEQERAWLQDAADESAVYQYKLWEESVAESMRILDEAGVQVSYPDKEPFRKEAEKVYELMKTADPEMYALVQEIRNY</sequence>
<keyword evidence="2" id="KW-0675">Receptor</keyword>